<dbReference type="Proteomes" id="UP000554482">
    <property type="component" value="Unassembled WGS sequence"/>
</dbReference>
<keyword evidence="1" id="KW-0862">Zinc</keyword>
<evidence type="ECO:0000313" key="3">
    <source>
        <dbReference type="EMBL" id="KAF5201232.1"/>
    </source>
</evidence>
<evidence type="ECO:0000256" key="1">
    <source>
        <dbReference type="PROSITE-ProRule" id="PRU00325"/>
    </source>
</evidence>
<proteinExistence type="predicted"/>
<evidence type="ECO:0000259" key="2">
    <source>
        <dbReference type="PROSITE" id="PS50966"/>
    </source>
</evidence>
<accession>A0A7J6WYM7</accession>
<name>A0A7J6WYM7_THATH</name>
<protein>
    <recommendedName>
        <fullName evidence="2">SWIM-type domain-containing protein</fullName>
    </recommendedName>
</protein>
<organism evidence="3 4">
    <name type="scientific">Thalictrum thalictroides</name>
    <name type="common">Rue-anemone</name>
    <name type="synonym">Anemone thalictroides</name>
    <dbReference type="NCBI Taxonomy" id="46969"/>
    <lineage>
        <taxon>Eukaryota</taxon>
        <taxon>Viridiplantae</taxon>
        <taxon>Streptophyta</taxon>
        <taxon>Embryophyta</taxon>
        <taxon>Tracheophyta</taxon>
        <taxon>Spermatophyta</taxon>
        <taxon>Magnoliopsida</taxon>
        <taxon>Ranunculales</taxon>
        <taxon>Ranunculaceae</taxon>
        <taxon>Thalictroideae</taxon>
        <taxon>Thalictrum</taxon>
    </lineage>
</organism>
<sequence>MAAPIKSSEDLFEVHSIRTNIVDLGCFSCTCGEGIPCAHVMRCIISDRRSIQDFIDPMFSVLFYRQSYSHNIPPVDVDIGDFTAAHEEVVIPPEVRNQPGRPKTNRIPNSGLVQQKRRFRSKICMTSAEWSEMTTKNLFDS</sequence>
<keyword evidence="1" id="KW-0863">Zinc-finger</keyword>
<feature type="domain" description="SWIM-type" evidence="2">
    <location>
        <begin position="20"/>
        <end position="48"/>
    </location>
</feature>
<dbReference type="InterPro" id="IPR007527">
    <property type="entry name" value="Znf_SWIM"/>
</dbReference>
<keyword evidence="4" id="KW-1185">Reference proteome</keyword>
<dbReference type="EMBL" id="JABWDY010009706">
    <property type="protein sequence ID" value="KAF5201232.1"/>
    <property type="molecule type" value="Genomic_DNA"/>
</dbReference>
<dbReference type="GO" id="GO:0008270">
    <property type="term" value="F:zinc ion binding"/>
    <property type="evidence" value="ECO:0007669"/>
    <property type="project" value="UniProtKB-KW"/>
</dbReference>
<dbReference type="AlphaFoldDB" id="A0A7J6WYM7"/>
<dbReference type="PROSITE" id="PS50966">
    <property type="entry name" value="ZF_SWIM"/>
    <property type="match status" value="1"/>
</dbReference>
<keyword evidence="1" id="KW-0479">Metal-binding</keyword>
<gene>
    <name evidence="3" type="ORF">FRX31_009177</name>
</gene>
<evidence type="ECO:0000313" key="4">
    <source>
        <dbReference type="Proteomes" id="UP000554482"/>
    </source>
</evidence>
<reference evidence="3 4" key="1">
    <citation type="submission" date="2020-06" db="EMBL/GenBank/DDBJ databases">
        <title>Transcriptomic and genomic resources for Thalictrum thalictroides and T. hernandezii: Facilitating candidate gene discovery in an emerging model plant lineage.</title>
        <authorList>
            <person name="Arias T."/>
            <person name="Riano-Pachon D.M."/>
            <person name="Di Stilio V.S."/>
        </authorList>
    </citation>
    <scope>NUCLEOTIDE SEQUENCE [LARGE SCALE GENOMIC DNA]</scope>
    <source>
        <strain evidence="4">cv. WT478/WT964</strain>
        <tissue evidence="3">Leaves</tissue>
    </source>
</reference>
<comment type="caution">
    <text evidence="3">The sequence shown here is derived from an EMBL/GenBank/DDBJ whole genome shotgun (WGS) entry which is preliminary data.</text>
</comment>